<dbReference type="Proteomes" id="UP000243333">
    <property type="component" value="Unassembled WGS sequence"/>
</dbReference>
<dbReference type="STRING" id="1123285.SAMN05660235_02328"/>
<evidence type="ECO:0000313" key="1">
    <source>
        <dbReference type="EMBL" id="SDF66342.1"/>
    </source>
</evidence>
<keyword evidence="2" id="KW-1185">Reference proteome</keyword>
<accession>A0A1G7MXA5</accession>
<reference evidence="2" key="1">
    <citation type="submission" date="2016-10" db="EMBL/GenBank/DDBJ databases">
        <authorList>
            <person name="Varghese N."/>
            <person name="Submissions S."/>
        </authorList>
    </citation>
    <scope>NUCLEOTIDE SEQUENCE [LARGE SCALE GENOMIC DNA]</scope>
    <source>
        <strain evidence="2">DSM 23256</strain>
    </source>
</reference>
<evidence type="ECO:0000313" key="2">
    <source>
        <dbReference type="Proteomes" id="UP000243333"/>
    </source>
</evidence>
<sequence length="61" mass="7140">MVKQQFWCEHLDKASKYTLQKYNFDGREVLLRVQTWVCPECGVHGADTEIVKEEYCEQTAG</sequence>
<protein>
    <submittedName>
        <fullName evidence="1">Uncharacterized protein</fullName>
    </submittedName>
</protein>
<dbReference type="EMBL" id="FNBU01000020">
    <property type="protein sequence ID" value="SDF66342.1"/>
    <property type="molecule type" value="Genomic_DNA"/>
</dbReference>
<name>A0A1G7MXA5_9FIRM</name>
<organism evidence="1 2">
    <name type="scientific">Sporolituus thermophilus DSM 23256</name>
    <dbReference type="NCBI Taxonomy" id="1123285"/>
    <lineage>
        <taxon>Bacteria</taxon>
        <taxon>Bacillati</taxon>
        <taxon>Bacillota</taxon>
        <taxon>Negativicutes</taxon>
        <taxon>Selenomonadales</taxon>
        <taxon>Sporomusaceae</taxon>
        <taxon>Sporolituus</taxon>
    </lineage>
</organism>
<dbReference type="AlphaFoldDB" id="A0A1G7MXA5"/>
<proteinExistence type="predicted"/>
<gene>
    <name evidence="1" type="ORF">SAMN05660235_02328</name>
</gene>